<feature type="compositionally biased region" description="Basic residues" evidence="1">
    <location>
        <begin position="385"/>
        <end position="396"/>
    </location>
</feature>
<dbReference type="PROSITE" id="PS51286">
    <property type="entry name" value="RAP"/>
    <property type="match status" value="1"/>
</dbReference>
<protein>
    <recommendedName>
        <fullName evidence="2">RAP domain-containing protein</fullName>
    </recommendedName>
</protein>
<dbReference type="InterPro" id="IPR013584">
    <property type="entry name" value="RAP"/>
</dbReference>
<feature type="region of interest" description="Disordered" evidence="1">
    <location>
        <begin position="375"/>
        <end position="396"/>
    </location>
</feature>
<evidence type="ECO:0000259" key="2">
    <source>
        <dbReference type="PROSITE" id="PS51286"/>
    </source>
</evidence>
<evidence type="ECO:0000313" key="3">
    <source>
        <dbReference type="EMBL" id="CAD8049235.1"/>
    </source>
</evidence>
<evidence type="ECO:0000313" key="4">
    <source>
        <dbReference type="Proteomes" id="UP000688137"/>
    </source>
</evidence>
<dbReference type="OMA" id="QICEIFY"/>
<dbReference type="EMBL" id="CAJJDM010000010">
    <property type="protein sequence ID" value="CAD8049235.1"/>
    <property type="molecule type" value="Genomic_DNA"/>
</dbReference>
<sequence>MLRFVVKYGFHEKTFINQFLSASVKSQLHLELKENINQVQNLNTLIGVIDTSYKTNQIIPLDLLKLVLQRSTELVQVESNLEYLKGLLLTLSINRIENRQLNQTILDVVMQNYQKLSDEHLITITETIIYNKLNQKYKIKDVQILFEQMAINLQNSDSQIYNQQILLQLPKLINLLQHVRHNKLIHEILATVYGLLHQLKQFYNQELNTEYLSLSLQMCHIMDTLEILFQNPLIVSAQKKQQKKLQQQFMDLINQSFTEKNMLETQFSVQHINSILNFVKKYPKSPPLSIPSQIHNLIGNIYISLVNEFTTNQKQKILKGLIDFNSLAYFLTKTSKNFYLQDQDYKVIHVLVESENNLFILAKTLETISTNVQNHNDIHHNPNNKQHHHHHHHDHPKLRDPVLQLIESKIRQLMQNHLNPSDSLVIAFQSLIRIEDYSPKLATYLEYFAYGQVLNQLKWVDFIVKFIPSLGILSKRLTQQFYMSVQQNNNDQYKQLSDVWEKVLAILMKKIDQIEPNKIPIILFYLSQASKLDLKEVSKLLHIIKKSTDFTKFNYQQICEIFYSFSRLNYQDTQFYFDLINKLVDKELNMDQVILIYSGLIINKLYNQTFICQLQDHLKIKDFNEKNMLSYLQALLTLQFEPKSTILEAITTQYYKSKNYEFIIGCATSLLQYKYDQKVLEHYNNFIKNQHELYIKSPFYAHQLHVLFMKLKHVDQVNQDLLQDITKVLQESKISLAKYHLQMKQITKSQMELDIIEQFKKILDFDRLEKQAKLNEYKFTDQYDPIEIPKIENLIPYQIDFKVGDYCFEINGPKHYLQIWPEQQYKLDGWTMKKKQLLESIGFKYIEVNHEQYKQKGLEYLKQFQSI</sequence>
<reference evidence="3" key="1">
    <citation type="submission" date="2021-01" db="EMBL/GenBank/DDBJ databases">
        <authorList>
            <consortium name="Genoscope - CEA"/>
            <person name="William W."/>
        </authorList>
    </citation>
    <scope>NUCLEOTIDE SEQUENCE</scope>
</reference>
<evidence type="ECO:0000256" key="1">
    <source>
        <dbReference type="SAM" id="MobiDB-lite"/>
    </source>
</evidence>
<name>A0A8S1K5Z7_PARPR</name>
<dbReference type="AlphaFoldDB" id="A0A8S1K5Z7"/>
<dbReference type="Proteomes" id="UP000688137">
    <property type="component" value="Unassembled WGS sequence"/>
</dbReference>
<keyword evidence="4" id="KW-1185">Reference proteome</keyword>
<proteinExistence type="predicted"/>
<accession>A0A8S1K5Z7</accession>
<gene>
    <name evidence="3" type="ORF">PPRIM_AZ9-3.1.T0130349</name>
</gene>
<organism evidence="3 4">
    <name type="scientific">Paramecium primaurelia</name>
    <dbReference type="NCBI Taxonomy" id="5886"/>
    <lineage>
        <taxon>Eukaryota</taxon>
        <taxon>Sar</taxon>
        <taxon>Alveolata</taxon>
        <taxon>Ciliophora</taxon>
        <taxon>Intramacronucleata</taxon>
        <taxon>Oligohymenophorea</taxon>
        <taxon>Peniculida</taxon>
        <taxon>Parameciidae</taxon>
        <taxon>Paramecium</taxon>
    </lineage>
</organism>
<comment type="caution">
    <text evidence="3">The sequence shown here is derived from an EMBL/GenBank/DDBJ whole genome shotgun (WGS) entry which is preliminary data.</text>
</comment>
<feature type="domain" description="RAP" evidence="2">
    <location>
        <begin position="806"/>
        <end position="863"/>
    </location>
</feature>